<dbReference type="InterPro" id="IPR041490">
    <property type="entry name" value="KstR2_TetR_C"/>
</dbReference>
<dbReference type="Gene3D" id="1.10.357.10">
    <property type="entry name" value="Tetracycline Repressor, domain 2"/>
    <property type="match status" value="1"/>
</dbReference>
<evidence type="ECO:0000313" key="6">
    <source>
        <dbReference type="EMBL" id="KUP95314.1"/>
    </source>
</evidence>
<evidence type="ECO:0000259" key="5">
    <source>
        <dbReference type="PROSITE" id="PS50977"/>
    </source>
</evidence>
<dbReference type="Pfam" id="PF17932">
    <property type="entry name" value="TetR_C_24"/>
    <property type="match status" value="1"/>
</dbReference>
<name>A0A147KDF8_THECS</name>
<organism evidence="6 7">
    <name type="scientific">Thermobifida cellulosilytica TB100</name>
    <dbReference type="NCBI Taxonomy" id="665004"/>
    <lineage>
        <taxon>Bacteria</taxon>
        <taxon>Bacillati</taxon>
        <taxon>Actinomycetota</taxon>
        <taxon>Actinomycetes</taxon>
        <taxon>Streptosporangiales</taxon>
        <taxon>Nocardiopsidaceae</taxon>
        <taxon>Thermobifida</taxon>
    </lineage>
</organism>
<dbReference type="PROSITE" id="PS50977">
    <property type="entry name" value="HTH_TETR_2"/>
    <property type="match status" value="1"/>
</dbReference>
<keyword evidence="1" id="KW-0805">Transcription regulation</keyword>
<feature type="DNA-binding region" description="H-T-H motif" evidence="4">
    <location>
        <begin position="33"/>
        <end position="52"/>
    </location>
</feature>
<dbReference type="AlphaFoldDB" id="A0A147KDF8"/>
<dbReference type="SUPFAM" id="SSF46689">
    <property type="entry name" value="Homeodomain-like"/>
    <property type="match status" value="1"/>
</dbReference>
<protein>
    <recommendedName>
        <fullName evidence="5">HTH tetR-type domain-containing protein</fullName>
    </recommendedName>
</protein>
<dbReference type="PANTHER" id="PTHR30055">
    <property type="entry name" value="HTH-TYPE TRANSCRIPTIONAL REGULATOR RUTR"/>
    <property type="match status" value="1"/>
</dbReference>
<dbReference type="EMBL" id="LGEM01000133">
    <property type="protein sequence ID" value="KUP95314.1"/>
    <property type="molecule type" value="Genomic_DNA"/>
</dbReference>
<dbReference type="GO" id="GO:0000976">
    <property type="term" value="F:transcription cis-regulatory region binding"/>
    <property type="evidence" value="ECO:0007669"/>
    <property type="project" value="TreeGrafter"/>
</dbReference>
<dbReference type="InterPro" id="IPR009057">
    <property type="entry name" value="Homeodomain-like_sf"/>
</dbReference>
<dbReference type="PANTHER" id="PTHR30055:SF240">
    <property type="entry name" value="HTH-TYPE TRANSCRIPTIONAL REGULATOR ACRR"/>
    <property type="match status" value="1"/>
</dbReference>
<accession>A0A147KDF8</accession>
<dbReference type="SUPFAM" id="SSF48498">
    <property type="entry name" value="Tetracyclin repressor-like, C-terminal domain"/>
    <property type="match status" value="1"/>
</dbReference>
<dbReference type="OrthoDB" id="1669699at2"/>
<sequence length="205" mass="23533">MTTDLSAHEALFTGHVLDTACRLFAERGPAGVSMYAIAAAAGVDPIDFRRVFPSKLDLLHRLVLDRTRTLVEYEPAAKEPDSPVEQMRALIRRHIEFNCRYRTELELRRVLLPTLRAISPARYRELHRLMRTYHDRVHRLIERGRADGVFSPYGESREPVTATTVLQTLESSLNWYEPDSLMTPEQLGDVYEDLVLHHLLGVARD</sequence>
<reference evidence="7" key="1">
    <citation type="journal article" date="2017" name="Acta Aliment.">
        <title>Plant polysaccharide degrading enzyme system of Thermpbifida cellulosilytica TB100 revealed by de novo genome project data.</title>
        <authorList>
            <person name="Toth A."/>
            <person name="Baka E."/>
            <person name="Luzics S."/>
            <person name="Bata-Vidacs I."/>
            <person name="Nagy I."/>
            <person name="Balint B."/>
            <person name="Herceg R."/>
            <person name="Olasz F."/>
            <person name="Wilk T."/>
            <person name="Nagy T."/>
            <person name="Kriszt B."/>
            <person name="Nagy I."/>
            <person name="Kukolya J."/>
        </authorList>
    </citation>
    <scope>NUCLEOTIDE SEQUENCE [LARGE SCALE GENOMIC DNA]</scope>
    <source>
        <strain evidence="7">TB100</strain>
    </source>
</reference>
<dbReference type="Proteomes" id="UP000074382">
    <property type="component" value="Unassembled WGS sequence"/>
</dbReference>
<proteinExistence type="predicted"/>
<evidence type="ECO:0000313" key="7">
    <source>
        <dbReference type="Proteomes" id="UP000074382"/>
    </source>
</evidence>
<dbReference type="InterPro" id="IPR001647">
    <property type="entry name" value="HTH_TetR"/>
</dbReference>
<dbReference type="InterPro" id="IPR050109">
    <property type="entry name" value="HTH-type_TetR-like_transc_reg"/>
</dbReference>
<evidence type="ECO:0000256" key="3">
    <source>
        <dbReference type="ARBA" id="ARBA00023163"/>
    </source>
</evidence>
<comment type="caution">
    <text evidence="6">The sequence shown here is derived from an EMBL/GenBank/DDBJ whole genome shotgun (WGS) entry which is preliminary data.</text>
</comment>
<gene>
    <name evidence="6" type="ORF">AC529_18250</name>
</gene>
<dbReference type="GO" id="GO:0003700">
    <property type="term" value="F:DNA-binding transcription factor activity"/>
    <property type="evidence" value="ECO:0007669"/>
    <property type="project" value="TreeGrafter"/>
</dbReference>
<keyword evidence="3" id="KW-0804">Transcription</keyword>
<dbReference type="STRING" id="665004.AC529_18250"/>
<dbReference type="Gene3D" id="1.10.10.60">
    <property type="entry name" value="Homeodomain-like"/>
    <property type="match status" value="1"/>
</dbReference>
<keyword evidence="2 4" id="KW-0238">DNA-binding</keyword>
<dbReference type="PATRIC" id="fig|665004.4.peg.94"/>
<evidence type="ECO:0000256" key="4">
    <source>
        <dbReference type="PROSITE-ProRule" id="PRU00335"/>
    </source>
</evidence>
<evidence type="ECO:0000256" key="2">
    <source>
        <dbReference type="ARBA" id="ARBA00023125"/>
    </source>
</evidence>
<evidence type="ECO:0000256" key="1">
    <source>
        <dbReference type="ARBA" id="ARBA00023015"/>
    </source>
</evidence>
<dbReference type="Pfam" id="PF00440">
    <property type="entry name" value="TetR_N"/>
    <property type="match status" value="1"/>
</dbReference>
<feature type="domain" description="HTH tetR-type" evidence="5">
    <location>
        <begin position="10"/>
        <end position="70"/>
    </location>
</feature>
<dbReference type="InterPro" id="IPR036271">
    <property type="entry name" value="Tet_transcr_reg_TetR-rel_C_sf"/>
</dbReference>
<keyword evidence="7" id="KW-1185">Reference proteome</keyword>